<accession>A0A8T2SNL2</accession>
<dbReference type="GO" id="GO:0005794">
    <property type="term" value="C:Golgi apparatus"/>
    <property type="evidence" value="ECO:0007669"/>
    <property type="project" value="TreeGrafter"/>
</dbReference>
<dbReference type="OrthoDB" id="534431at2759"/>
<dbReference type="Pfam" id="PF04367">
    <property type="entry name" value="DUF502"/>
    <property type="match status" value="1"/>
</dbReference>
<gene>
    <name evidence="2" type="ORF">KP509_19G046000</name>
</gene>
<keyword evidence="3" id="KW-1185">Reference proteome</keyword>
<name>A0A8T2SNL2_CERRI</name>
<dbReference type="OMA" id="MAGHCND"/>
<proteinExistence type="predicted"/>
<comment type="caution">
    <text evidence="2">The sequence shown here is derived from an EMBL/GenBank/DDBJ whole genome shotgun (WGS) entry which is preliminary data.</text>
</comment>
<keyword evidence="1" id="KW-0812">Transmembrane</keyword>
<dbReference type="PANTHER" id="PTHR31876:SF26">
    <property type="entry name" value="PROTEIN LIKE COV 2"/>
    <property type="match status" value="1"/>
</dbReference>
<dbReference type="PANTHER" id="PTHR31876">
    <property type="entry name" value="COV-LIKE PROTEIN 1"/>
    <property type="match status" value="1"/>
</dbReference>
<sequence length="190" mass="21393">MSGCVILLPIAITFYITWWFVKFVDGFFSPLYGRLGVHIFGLGFVTSIVFIFMVGIFFSSWLGASILSIGEWFIKKMPLVRHIYSASKQISAAISPDQNSRAFKEVAIIRHPRVGEYAFGFITSSLTLRTSMDEEELCSVYVPTNHLYLGDIFLINSRDIIRPNLSVREGIEIVVSGGMTMPQLILPKEI</sequence>
<evidence type="ECO:0000313" key="2">
    <source>
        <dbReference type="EMBL" id="KAH7352454.1"/>
    </source>
</evidence>
<dbReference type="Proteomes" id="UP000825935">
    <property type="component" value="Chromosome 19"/>
</dbReference>
<feature type="transmembrane region" description="Helical" evidence="1">
    <location>
        <begin position="5"/>
        <end position="21"/>
    </location>
</feature>
<evidence type="ECO:0000313" key="3">
    <source>
        <dbReference type="Proteomes" id="UP000825935"/>
    </source>
</evidence>
<keyword evidence="1" id="KW-1133">Transmembrane helix</keyword>
<dbReference type="EMBL" id="CM035424">
    <property type="protein sequence ID" value="KAH7352454.1"/>
    <property type="molecule type" value="Genomic_DNA"/>
</dbReference>
<evidence type="ECO:0008006" key="4">
    <source>
        <dbReference type="Google" id="ProtNLM"/>
    </source>
</evidence>
<keyword evidence="1" id="KW-0472">Membrane</keyword>
<dbReference type="InterPro" id="IPR007462">
    <property type="entry name" value="COV1-like"/>
</dbReference>
<reference evidence="2" key="1">
    <citation type="submission" date="2021-08" db="EMBL/GenBank/DDBJ databases">
        <title>WGS assembly of Ceratopteris richardii.</title>
        <authorList>
            <person name="Marchant D.B."/>
            <person name="Chen G."/>
            <person name="Jenkins J."/>
            <person name="Shu S."/>
            <person name="Leebens-Mack J."/>
            <person name="Grimwood J."/>
            <person name="Schmutz J."/>
            <person name="Soltis P."/>
            <person name="Soltis D."/>
            <person name="Chen Z.-H."/>
        </authorList>
    </citation>
    <scope>NUCLEOTIDE SEQUENCE</scope>
    <source>
        <strain evidence="2">Whitten #5841</strain>
        <tissue evidence="2">Leaf</tissue>
    </source>
</reference>
<organism evidence="2 3">
    <name type="scientific">Ceratopteris richardii</name>
    <name type="common">Triangle waterfern</name>
    <dbReference type="NCBI Taxonomy" id="49495"/>
    <lineage>
        <taxon>Eukaryota</taxon>
        <taxon>Viridiplantae</taxon>
        <taxon>Streptophyta</taxon>
        <taxon>Embryophyta</taxon>
        <taxon>Tracheophyta</taxon>
        <taxon>Polypodiopsida</taxon>
        <taxon>Polypodiidae</taxon>
        <taxon>Polypodiales</taxon>
        <taxon>Pteridineae</taxon>
        <taxon>Pteridaceae</taxon>
        <taxon>Parkerioideae</taxon>
        <taxon>Ceratopteris</taxon>
    </lineage>
</organism>
<dbReference type="AlphaFoldDB" id="A0A8T2SNL2"/>
<evidence type="ECO:0000256" key="1">
    <source>
        <dbReference type="SAM" id="Phobius"/>
    </source>
</evidence>
<feature type="transmembrane region" description="Helical" evidence="1">
    <location>
        <begin position="41"/>
        <end position="74"/>
    </location>
</feature>
<protein>
    <recommendedName>
        <fullName evidence="4">Protein LIKE COV 3</fullName>
    </recommendedName>
</protein>